<sequence>MVEIELKFQLSERKKKSVLQALKAKTAQKIRLQAKYYDTADRVLAKNHMAIRLRQEGDHWVQTFKASGKSHLERIENEVQLGQCEVEPELNLDLFSENKIVKDLLDQVLADQQHQLTLQFQTDVHRTFRIITIDGTDIEVCLDDGVVSTTEQSEKICEVEFELKQGSPEQLILFTQDWVNKYQLWLDVRSKAERGNLLSVKQKASPAVKAKTLILHKEDSTDVAIRKMVANALQQLLPNAAVIADGVANPEHIHQARIAIRRIRSIFKSFQSWSDDIDPSWENQLKQIFQALGTTRDLDVVSDEIFPELLKAEAPFSTLPESVAIDNQIHLLFQKSETVCLLLQLLAFSYHEQSNHQKSSKLKKESKALLSQLHQKIIHDADHFSQLEIEERHRTRKRCKRLRYCIEFISSLYDPKAVKKYLNRLQAVQEKLGLYNDLHVAEHVFRESAHKQAEFWFAVGWSKAKQEQLLLESEQELKKFAYTKVFW</sequence>
<keyword evidence="4" id="KW-1185">Reference proteome</keyword>
<dbReference type="RefSeq" id="WP_120369527.1">
    <property type="nucleotide sequence ID" value="NZ_RAXU01000005.1"/>
</dbReference>
<dbReference type="Gene3D" id="1.40.20.10">
    <property type="entry name" value="CHAD domain"/>
    <property type="match status" value="1"/>
</dbReference>
<dbReference type="SMART" id="SM01118">
    <property type="entry name" value="CYTH"/>
    <property type="match status" value="1"/>
</dbReference>
<dbReference type="Pfam" id="PF05235">
    <property type="entry name" value="CHAD"/>
    <property type="match status" value="1"/>
</dbReference>
<dbReference type="PROSITE" id="PS51707">
    <property type="entry name" value="CYTH"/>
    <property type="match status" value="1"/>
</dbReference>
<organism evidence="3 4">
    <name type="scientific">Acinetobacter guerrae</name>
    <dbReference type="NCBI Taxonomy" id="1843371"/>
    <lineage>
        <taxon>Bacteria</taxon>
        <taxon>Pseudomonadati</taxon>
        <taxon>Pseudomonadota</taxon>
        <taxon>Gammaproteobacteria</taxon>
        <taxon>Moraxellales</taxon>
        <taxon>Moraxellaceae</taxon>
        <taxon>Acinetobacter</taxon>
    </lineage>
</organism>
<comment type="caution">
    <text evidence="3">The sequence shown here is derived from an EMBL/GenBank/DDBJ whole genome shotgun (WGS) entry which is preliminary data.</text>
</comment>
<dbReference type="PANTHER" id="PTHR39569">
    <property type="entry name" value="INORGANIC TRIPHOSPHATASE"/>
    <property type="match status" value="1"/>
</dbReference>
<dbReference type="SMART" id="SM00880">
    <property type="entry name" value="CHAD"/>
    <property type="match status" value="1"/>
</dbReference>
<evidence type="ECO:0000313" key="4">
    <source>
        <dbReference type="Proteomes" id="UP000269001"/>
    </source>
</evidence>
<accession>A0A3A8EXL8</accession>
<dbReference type="PANTHER" id="PTHR39569:SF1">
    <property type="entry name" value="INORGANIC TRIPHOSPHATASE"/>
    <property type="match status" value="1"/>
</dbReference>
<dbReference type="CDD" id="cd07756">
    <property type="entry name" value="CYTH-like_Pase_CHAD"/>
    <property type="match status" value="1"/>
</dbReference>
<dbReference type="EMBL" id="RAXU01000005">
    <property type="protein sequence ID" value="RKG34814.1"/>
    <property type="molecule type" value="Genomic_DNA"/>
</dbReference>
<dbReference type="InterPro" id="IPR007899">
    <property type="entry name" value="CHAD_dom"/>
</dbReference>
<dbReference type="GO" id="GO:0050355">
    <property type="term" value="F:inorganic triphosphate phosphatase activity"/>
    <property type="evidence" value="ECO:0007669"/>
    <property type="project" value="InterPro"/>
</dbReference>
<evidence type="ECO:0000259" key="1">
    <source>
        <dbReference type="PROSITE" id="PS51707"/>
    </source>
</evidence>
<dbReference type="Pfam" id="PF01928">
    <property type="entry name" value="CYTH"/>
    <property type="match status" value="1"/>
</dbReference>
<protein>
    <submittedName>
        <fullName evidence="3">CHAD domain-containing protein</fullName>
    </submittedName>
</protein>
<dbReference type="GO" id="GO:0046872">
    <property type="term" value="F:metal ion binding"/>
    <property type="evidence" value="ECO:0007669"/>
    <property type="project" value="TreeGrafter"/>
</dbReference>
<dbReference type="InterPro" id="IPR023577">
    <property type="entry name" value="CYTH_domain"/>
</dbReference>
<gene>
    <name evidence="3" type="ORF">D7V21_05525</name>
</gene>
<feature type="domain" description="CYTH" evidence="1">
    <location>
        <begin position="1"/>
        <end position="202"/>
    </location>
</feature>
<feature type="domain" description="CHAD" evidence="2">
    <location>
        <begin position="218"/>
        <end position="487"/>
    </location>
</feature>
<dbReference type="InterPro" id="IPR039013">
    <property type="entry name" value="YgiF"/>
</dbReference>
<name>A0A3A8EXL8_9GAMM</name>
<proteinExistence type="predicted"/>
<dbReference type="InterPro" id="IPR033469">
    <property type="entry name" value="CYTH-like_dom_sf"/>
</dbReference>
<dbReference type="Proteomes" id="UP000269001">
    <property type="component" value="Unassembled WGS sequence"/>
</dbReference>
<dbReference type="InterPro" id="IPR038186">
    <property type="entry name" value="CHAD_dom_sf"/>
</dbReference>
<evidence type="ECO:0000259" key="2">
    <source>
        <dbReference type="PROSITE" id="PS51708"/>
    </source>
</evidence>
<dbReference type="AlphaFoldDB" id="A0A3A8EXL8"/>
<reference evidence="3 4" key="1">
    <citation type="submission" date="2018-09" db="EMBL/GenBank/DDBJ databases">
        <title>The draft genome of Acinetobacter spp. strains.</title>
        <authorList>
            <person name="Qin J."/>
            <person name="Feng Y."/>
            <person name="Zong Z."/>
        </authorList>
    </citation>
    <scope>NUCLEOTIDE SEQUENCE [LARGE SCALE GENOMIC DNA]</scope>
    <source>
        <strain evidence="3 4">WCHAc060096</strain>
    </source>
</reference>
<dbReference type="SUPFAM" id="SSF55154">
    <property type="entry name" value="CYTH-like phosphatases"/>
    <property type="match status" value="1"/>
</dbReference>
<dbReference type="PROSITE" id="PS51708">
    <property type="entry name" value="CHAD"/>
    <property type="match status" value="1"/>
</dbReference>
<dbReference type="Gene3D" id="2.40.320.10">
    <property type="entry name" value="Hypothetical Protein Pfu-838710-001"/>
    <property type="match status" value="1"/>
</dbReference>
<evidence type="ECO:0000313" key="3">
    <source>
        <dbReference type="EMBL" id="RKG34814.1"/>
    </source>
</evidence>